<feature type="compositionally biased region" description="Low complexity" evidence="1">
    <location>
        <begin position="1458"/>
        <end position="1469"/>
    </location>
</feature>
<feature type="region of interest" description="Disordered" evidence="1">
    <location>
        <begin position="532"/>
        <end position="629"/>
    </location>
</feature>
<feature type="compositionally biased region" description="Polar residues" evidence="1">
    <location>
        <begin position="780"/>
        <end position="810"/>
    </location>
</feature>
<feature type="compositionally biased region" description="Low complexity" evidence="1">
    <location>
        <begin position="296"/>
        <end position="314"/>
    </location>
</feature>
<feature type="compositionally biased region" description="Basic and acidic residues" evidence="1">
    <location>
        <begin position="841"/>
        <end position="859"/>
    </location>
</feature>
<gene>
    <name evidence="2" type="ORF">L201_002063</name>
</gene>
<dbReference type="Proteomes" id="UP001355207">
    <property type="component" value="Chromosome 2"/>
</dbReference>
<feature type="compositionally biased region" description="Low complexity" evidence="1">
    <location>
        <begin position="1437"/>
        <end position="1450"/>
    </location>
</feature>
<feature type="compositionally biased region" description="Polar residues" evidence="1">
    <location>
        <begin position="424"/>
        <end position="436"/>
    </location>
</feature>
<feature type="region of interest" description="Disordered" evidence="1">
    <location>
        <begin position="423"/>
        <end position="452"/>
    </location>
</feature>
<feature type="compositionally biased region" description="Polar residues" evidence="1">
    <location>
        <begin position="1044"/>
        <end position="1053"/>
    </location>
</feature>
<organism evidence="2 3">
    <name type="scientific">Kwoniella dendrophila CBS 6074</name>
    <dbReference type="NCBI Taxonomy" id="1295534"/>
    <lineage>
        <taxon>Eukaryota</taxon>
        <taxon>Fungi</taxon>
        <taxon>Dikarya</taxon>
        <taxon>Basidiomycota</taxon>
        <taxon>Agaricomycotina</taxon>
        <taxon>Tremellomycetes</taxon>
        <taxon>Tremellales</taxon>
        <taxon>Cryptococcaceae</taxon>
        <taxon>Kwoniella</taxon>
    </lineage>
</organism>
<proteinExistence type="predicted"/>
<dbReference type="Gene3D" id="3.10.20.90">
    <property type="entry name" value="Phosphatidylinositol 3-kinase Catalytic Subunit, Chain A, domain 1"/>
    <property type="match status" value="1"/>
</dbReference>
<feature type="compositionally biased region" description="Low complexity" evidence="1">
    <location>
        <begin position="164"/>
        <end position="176"/>
    </location>
</feature>
<evidence type="ECO:0000256" key="1">
    <source>
        <dbReference type="SAM" id="MobiDB-lite"/>
    </source>
</evidence>
<feature type="compositionally biased region" description="Polar residues" evidence="1">
    <location>
        <begin position="373"/>
        <end position="391"/>
    </location>
</feature>
<feature type="region of interest" description="Disordered" evidence="1">
    <location>
        <begin position="779"/>
        <end position="928"/>
    </location>
</feature>
<feature type="region of interest" description="Disordered" evidence="1">
    <location>
        <begin position="139"/>
        <end position="226"/>
    </location>
</feature>
<dbReference type="SUPFAM" id="SSF54236">
    <property type="entry name" value="Ubiquitin-like"/>
    <property type="match status" value="1"/>
</dbReference>
<name>A0AAX4JR42_9TREE</name>
<dbReference type="EMBL" id="CP144099">
    <property type="protein sequence ID" value="WWC87177.1"/>
    <property type="molecule type" value="Genomic_DNA"/>
</dbReference>
<dbReference type="PANTHER" id="PTHR38700">
    <property type="entry name" value="YALI0E22418P"/>
    <property type="match status" value="1"/>
</dbReference>
<feature type="compositionally biased region" description="Polar residues" evidence="1">
    <location>
        <begin position="1095"/>
        <end position="1116"/>
    </location>
</feature>
<evidence type="ECO:0000313" key="2">
    <source>
        <dbReference type="EMBL" id="WWC87177.1"/>
    </source>
</evidence>
<reference evidence="2 3" key="1">
    <citation type="submission" date="2024-01" db="EMBL/GenBank/DDBJ databases">
        <title>Comparative genomics of Cryptococcus and Kwoniella reveals pathogenesis evolution and contrasting modes of karyotype evolution via chromosome fusion or intercentromeric recombination.</title>
        <authorList>
            <person name="Coelho M.A."/>
            <person name="David-Palma M."/>
            <person name="Shea T."/>
            <person name="Bowers K."/>
            <person name="McGinley-Smith S."/>
            <person name="Mohammad A.W."/>
            <person name="Gnirke A."/>
            <person name="Yurkov A.M."/>
            <person name="Nowrousian M."/>
            <person name="Sun S."/>
            <person name="Cuomo C.A."/>
            <person name="Heitman J."/>
        </authorList>
    </citation>
    <scope>NUCLEOTIDE SEQUENCE [LARGE SCALE GENOMIC DNA]</scope>
    <source>
        <strain evidence="2 3">CBS 6074</strain>
    </source>
</reference>
<keyword evidence="3" id="KW-1185">Reference proteome</keyword>
<feature type="compositionally biased region" description="Pro residues" evidence="1">
    <location>
        <begin position="342"/>
        <end position="352"/>
    </location>
</feature>
<feature type="compositionally biased region" description="Polar residues" evidence="1">
    <location>
        <begin position="1126"/>
        <end position="1140"/>
    </location>
</feature>
<feature type="compositionally biased region" description="Low complexity" evidence="1">
    <location>
        <begin position="618"/>
        <end position="629"/>
    </location>
</feature>
<feature type="compositionally biased region" description="Polar residues" evidence="1">
    <location>
        <begin position="177"/>
        <end position="206"/>
    </location>
</feature>
<evidence type="ECO:0000313" key="3">
    <source>
        <dbReference type="Proteomes" id="UP001355207"/>
    </source>
</evidence>
<sequence length="1506" mass="164212">MAVPTYSPHQIGELPFEQEPRYYLSSQQKQQRQQQETYHSRFRYHAQPQSQASIQLYDSYFPPHNQNNISKSATNFAQAIPQYPSQKFSSSQQQQQQKQYSTTNNVDEIIYRYSSEFDRIVQAPGTPTVGIYSQDGLWDEEEEDSNIEQSQQAGPPRKNTVIVTKNSKSTKENSNSLYQTSESKSWTWRRPSMTQPNHSPNLTSEEQVPLPVPPKGLEKKKSKGLLRGKGRRGELIVNVALEDESFEAPPPIPIPATPASFITESSPASFTSPTFSPIDYPSPMFETPAVLPTPPTTSTASSNTANKTTKAASSWKRGMQKIFKSKSSAALREAATKEASLSPPPPQPPLPIPSISSKHNLPGPIHHPLGKPFSSSTPPLGQSSRINNNILTPRYLSTPPSATTASFVHPLLPNVPNDPFASSLDLTCNNPTSSPLVSPKPRPTLRHNSPSLRDLKNFLPGSSKPAISKAKSFATLHHREDSRITTREKVQDRPSHSSKLSKRMSSLVGLNVFAHAAPENKNLELLEHPPTQASLAPPIESPPLLPPQPPYFAGASRSPSLPSITTDSSSSTSEESPRISIPPSAPLPPIPASSSTTNLTAPIQRSGSGAVLLPRSRSTSMSFKSPPTSSSFFDLYEQLGIWPSAEKKEVHEEPEEMEKVVQQELKEARAEAKAVEEDKENITPTEITDQLEENVEHAIDITEDVSESQLRVNMPRSETISSIASWNVALNSFPAAPGGDVLDFGLPYVADEEGMDSTINSTELNHDQSDGLSIVAVAASSRNSSHQTTVNNSTSTTDKRGSGSTVTHATSVGMEYLNSSFSSKKGRGRGGSESGNTSRDSSPERNRGNITDREDRESDSGSSSEDDDVPLSKLHPEAAAAQVQRRETRKKVREARKAQVIANQTKLSERRISEKTQGRNPGGEFKWDGEGGIPANILAKKLEAVLVRRAEREAGYMAAAAADVNGQQQQSGPSIPQGLKAHRSMRENIPPSLDNHSIRRAQSQGHGVHPSPTGWKQDSTPPLPPIQTAIPHRAPSNGIFNPESAISPTSTSFGRIPSAKRVDPAFATAMQGHSHDSTYNYPSSMTMGSGDRSRQNSVATSVSSRLPTAPSGTRASSRQDERSGPVSAQVTRSNTSATQHSIASSSRRIRSNSNAVPPLNHKDESAALHARSTTEPLPSSSSSAHHTSSVPPPSISTTSTPAQRVHATVPAFISALNGKKIMLDLTSTITARDVLVSTYHQGDLVDATVGKSWVLCEIFAELGCERQVREYEPLLPIVKGWDQTAKFNCFVFKQSNRGMPTWARAVPSNPPMLGQWVQYETKKGKWSKKWLETRGGQVFLAKNEKNKDEVHINTLFFDIYAVTRGYDSPRPSTFIMKRVEPASNFENPSDYAHVFSCDEGLAFKLMAAIYDAKSYALSQNHPQMIHAQLSNTTHPTSSSSSSQGNPSRSLSIKRPSLTSNNSNGSSSTHSHGHGHVIHHQQYQPLVNLKDDQQERSGFTGKGLLKL</sequence>
<feature type="compositionally biased region" description="Pro residues" evidence="1">
    <location>
        <begin position="539"/>
        <end position="550"/>
    </location>
</feature>
<feature type="compositionally biased region" description="Polar residues" evidence="1">
    <location>
        <begin position="598"/>
        <end position="607"/>
    </location>
</feature>
<accession>A0AAX4JR42</accession>
<feature type="region of interest" description="Disordered" evidence="1">
    <location>
        <begin position="1429"/>
        <end position="1475"/>
    </location>
</feature>
<feature type="region of interest" description="Disordered" evidence="1">
    <location>
        <begin position="294"/>
        <end position="397"/>
    </location>
</feature>
<feature type="region of interest" description="Disordered" evidence="1">
    <location>
        <begin position="1000"/>
        <end position="1057"/>
    </location>
</feature>
<feature type="compositionally biased region" description="Basic and acidic residues" evidence="1">
    <location>
        <begin position="477"/>
        <end position="495"/>
    </location>
</feature>
<evidence type="ECO:0008006" key="4">
    <source>
        <dbReference type="Google" id="ProtNLM"/>
    </source>
</evidence>
<feature type="compositionally biased region" description="Low complexity" evidence="1">
    <location>
        <begin position="558"/>
        <end position="582"/>
    </location>
</feature>
<dbReference type="InterPro" id="IPR011993">
    <property type="entry name" value="PH-like_dom_sf"/>
</dbReference>
<feature type="region of interest" description="Disordered" evidence="1">
    <location>
        <begin position="469"/>
        <end position="503"/>
    </location>
</feature>
<dbReference type="InterPro" id="IPR029071">
    <property type="entry name" value="Ubiquitin-like_domsf"/>
</dbReference>
<feature type="compositionally biased region" description="Low complexity" evidence="1">
    <location>
        <begin position="1141"/>
        <end position="1155"/>
    </location>
</feature>
<dbReference type="PANTHER" id="PTHR38700:SF1">
    <property type="entry name" value="PH DOMAIN-CONTAINING PROTEIN"/>
    <property type="match status" value="1"/>
</dbReference>
<feature type="compositionally biased region" description="Basic and acidic residues" evidence="1">
    <location>
        <begin position="907"/>
        <end position="917"/>
    </location>
</feature>
<feature type="region of interest" description="Disordered" evidence="1">
    <location>
        <begin position="1071"/>
        <end position="1202"/>
    </location>
</feature>
<feature type="compositionally biased region" description="Polar residues" evidence="1">
    <location>
        <begin position="1077"/>
        <end position="1087"/>
    </location>
</feature>
<protein>
    <recommendedName>
        <fullName evidence="4">PH domain-containing protein</fullName>
    </recommendedName>
</protein>
<dbReference type="GeneID" id="91092735"/>
<dbReference type="RefSeq" id="XP_066073940.1">
    <property type="nucleotide sequence ID" value="XM_066217843.1"/>
</dbReference>
<feature type="compositionally biased region" description="Low complexity" evidence="1">
    <location>
        <begin position="1173"/>
        <end position="1201"/>
    </location>
</feature>
<dbReference type="Gene3D" id="2.30.29.30">
    <property type="entry name" value="Pleckstrin-homology domain (PH domain)/Phosphotyrosine-binding domain (PTB)"/>
    <property type="match status" value="1"/>
</dbReference>